<dbReference type="InterPro" id="IPR049899">
    <property type="entry name" value="Znf_C2HC_C3H"/>
</dbReference>
<feature type="region of interest" description="Disordered" evidence="5">
    <location>
        <begin position="253"/>
        <end position="309"/>
    </location>
</feature>
<accession>A0A146K7C3</accession>
<dbReference type="AlphaFoldDB" id="A0A146K7C3"/>
<organism evidence="7">
    <name type="scientific">Trepomonas sp. PC1</name>
    <dbReference type="NCBI Taxonomy" id="1076344"/>
    <lineage>
        <taxon>Eukaryota</taxon>
        <taxon>Metamonada</taxon>
        <taxon>Diplomonadida</taxon>
        <taxon>Hexamitidae</taxon>
        <taxon>Hexamitinae</taxon>
        <taxon>Trepomonas</taxon>
    </lineage>
</organism>
<evidence type="ECO:0000256" key="1">
    <source>
        <dbReference type="ARBA" id="ARBA00022723"/>
    </source>
</evidence>
<proteinExistence type="predicted"/>
<sequence length="377" mass="44491">ISCPFCQEKILVNQLVSHVQQCKIKQKQLKQQQQNTDFQQPQRVQPKVEAPKVQLNNPPKQKPQSPSAIIYDDFQFAEEPMKPKKQLNRSPAQKDQPLRQQKPQIENNEENFEYETEPVEIKPKPQTIKPNPVSKKPTPSEDYEEIQREQCQYCEKFFAQDRIEKHEAICKKSQNKQRKVFNADEKRFTQLTEEDKRLVHVEKVNTDLIKEQLKTPKVKAAKLNWEEVEFVEPAKVTAFKQVYDDSEKLEKENIEKEETKEVKSEKSEEPIQKPQSEKISEKPKEKEPEKEKKKKKKSKSSELEEMKQLMASLQAPQQMPMQYPQNYQQPFYQQQFRNLPPPQYAPQNYAFRFCPYCSVAYVEGAHFCANCGAKRLE</sequence>
<evidence type="ECO:0000313" key="7">
    <source>
        <dbReference type="EMBL" id="JAP92298.1"/>
    </source>
</evidence>
<evidence type="ECO:0000256" key="2">
    <source>
        <dbReference type="ARBA" id="ARBA00022771"/>
    </source>
</evidence>
<evidence type="ECO:0000256" key="3">
    <source>
        <dbReference type="ARBA" id="ARBA00022833"/>
    </source>
</evidence>
<keyword evidence="1" id="KW-0479">Metal-binding</keyword>
<feature type="compositionally biased region" description="Polar residues" evidence="5">
    <location>
        <begin position="88"/>
        <end position="105"/>
    </location>
</feature>
<dbReference type="Pfam" id="PF13913">
    <property type="entry name" value="zf-C2HC_2"/>
    <property type="match status" value="1"/>
</dbReference>
<feature type="region of interest" description="Disordered" evidence="5">
    <location>
        <begin position="30"/>
        <end position="141"/>
    </location>
</feature>
<evidence type="ECO:0000259" key="6">
    <source>
        <dbReference type="PROSITE" id="PS52027"/>
    </source>
</evidence>
<evidence type="ECO:0000256" key="4">
    <source>
        <dbReference type="PROSITE-ProRule" id="PRU01371"/>
    </source>
</evidence>
<name>A0A146K7C3_9EUKA</name>
<keyword evidence="2 4" id="KW-0863">Zinc-finger</keyword>
<feature type="compositionally biased region" description="Basic and acidic residues" evidence="5">
    <location>
        <begin position="253"/>
        <end position="291"/>
    </location>
</feature>
<feature type="compositionally biased region" description="Acidic residues" evidence="5">
    <location>
        <begin position="107"/>
        <end position="118"/>
    </location>
</feature>
<evidence type="ECO:0000256" key="5">
    <source>
        <dbReference type="SAM" id="MobiDB-lite"/>
    </source>
</evidence>
<dbReference type="GO" id="GO:0008270">
    <property type="term" value="F:zinc ion binding"/>
    <property type="evidence" value="ECO:0007669"/>
    <property type="project" value="UniProtKB-KW"/>
</dbReference>
<feature type="domain" description="C2HC/C3H-type" evidence="6">
    <location>
        <begin position="147"/>
        <end position="176"/>
    </location>
</feature>
<feature type="compositionally biased region" description="Low complexity" evidence="5">
    <location>
        <begin position="30"/>
        <end position="42"/>
    </location>
</feature>
<dbReference type="EMBL" id="GDID01004308">
    <property type="protein sequence ID" value="JAP92298.1"/>
    <property type="molecule type" value="Transcribed_RNA"/>
</dbReference>
<reference evidence="7" key="1">
    <citation type="submission" date="2015-07" db="EMBL/GenBank/DDBJ databases">
        <title>Adaptation to a free-living lifestyle via gene acquisitions in the diplomonad Trepomonas sp. PC1.</title>
        <authorList>
            <person name="Xu F."/>
            <person name="Jerlstrom-Hultqvist J."/>
            <person name="Kolisko M."/>
            <person name="Simpson A.G.B."/>
            <person name="Roger A.J."/>
            <person name="Svard S.G."/>
            <person name="Andersson J.O."/>
        </authorList>
    </citation>
    <scope>NUCLEOTIDE SEQUENCE</scope>
    <source>
        <strain evidence="7">PC1</strain>
    </source>
</reference>
<dbReference type="PROSITE" id="PS52027">
    <property type="entry name" value="ZF_C2HC_C3H"/>
    <property type="match status" value="1"/>
</dbReference>
<feature type="non-terminal residue" evidence="7">
    <location>
        <position position="1"/>
    </location>
</feature>
<keyword evidence="3" id="KW-0862">Zinc</keyword>
<protein>
    <recommendedName>
        <fullName evidence="6">C2HC/C3H-type domain-containing protein</fullName>
    </recommendedName>
</protein>
<feature type="compositionally biased region" description="Polar residues" evidence="5">
    <location>
        <begin position="54"/>
        <end position="67"/>
    </location>
</feature>
<gene>
    <name evidence="7" type="ORF">TPC1_15809</name>
</gene>